<keyword evidence="2" id="KW-1185">Reference proteome</keyword>
<proteinExistence type="predicted"/>
<dbReference type="STRING" id="40578.Xbed_03336"/>
<organism evidence="1 2">
    <name type="scientific">Xenorhabdus beddingii</name>
    <dbReference type="NCBI Taxonomy" id="40578"/>
    <lineage>
        <taxon>Bacteria</taxon>
        <taxon>Pseudomonadati</taxon>
        <taxon>Pseudomonadota</taxon>
        <taxon>Gammaproteobacteria</taxon>
        <taxon>Enterobacterales</taxon>
        <taxon>Morganellaceae</taxon>
        <taxon>Xenorhabdus</taxon>
    </lineage>
</organism>
<dbReference type="RefSeq" id="WP_086113971.1">
    <property type="nucleotide sequence ID" value="NZ_CAWNHF010000140.1"/>
</dbReference>
<sequence>MEFGYIDPAPEKSGVRIETLNQLSATHDAPSVFFCVTAPLHLPFKAEFAYMYSMVARSRQLSGWLVSDNTSSLNLVCVTTLIEIETSGGDSSKLLSEIATMATILTPTHFKFVFLSIRRADLDAAPSRIATIASDEHNARSVLFRDFILFFAGRLPVQEVRHV</sequence>
<dbReference type="InterPro" id="IPR018880">
    <property type="entry name" value="Phage_P4_Ash"/>
</dbReference>
<gene>
    <name evidence="1" type="ORF">Xbed_03336</name>
</gene>
<evidence type="ECO:0000313" key="2">
    <source>
        <dbReference type="Proteomes" id="UP000194204"/>
    </source>
</evidence>
<reference evidence="1 2" key="1">
    <citation type="submission" date="2017-01" db="EMBL/GenBank/DDBJ databases">
        <title>Deconstructing symbiosis and pathogenesis requirements using a combined genomic-metabolomic approach.</title>
        <authorList>
            <person name="Tobias N.J."/>
            <person name="Wolff H."/>
            <person name="Djahanschiri B."/>
            <person name="Ebersberger I."/>
            <person name="Bode H.B."/>
        </authorList>
    </citation>
    <scope>NUCLEOTIDE SEQUENCE [LARGE SCALE GENOMIC DNA]</scope>
    <source>
        <strain evidence="1 2">DSM 4764</strain>
    </source>
</reference>
<protein>
    <submittedName>
        <fullName evidence="1">Bacteriophage protein</fullName>
    </submittedName>
</protein>
<comment type="caution">
    <text evidence="1">The sequence shown here is derived from an EMBL/GenBank/DDBJ whole genome shotgun (WGS) entry which is preliminary data.</text>
</comment>
<dbReference type="OrthoDB" id="6631751at2"/>
<name>A0A1Y2SFF7_9GAMM</name>
<dbReference type="AlphaFoldDB" id="A0A1Y2SFF7"/>
<dbReference type="Pfam" id="PF10554">
    <property type="entry name" value="Phage_ASH"/>
    <property type="match status" value="1"/>
</dbReference>
<dbReference type="Proteomes" id="UP000194204">
    <property type="component" value="Unassembled WGS sequence"/>
</dbReference>
<evidence type="ECO:0000313" key="1">
    <source>
        <dbReference type="EMBL" id="OTA17429.1"/>
    </source>
</evidence>
<dbReference type="EMBL" id="MUBK01000035">
    <property type="protein sequence ID" value="OTA17429.1"/>
    <property type="molecule type" value="Genomic_DNA"/>
</dbReference>
<dbReference type="NCBIfam" id="NF033153">
    <property type="entry name" value="phage_ICD_like"/>
    <property type="match status" value="1"/>
</dbReference>
<accession>A0A1Y2SFF7</accession>